<evidence type="ECO:0000256" key="3">
    <source>
        <dbReference type="ARBA" id="ARBA00023125"/>
    </source>
</evidence>
<dbReference type="InterPro" id="IPR001647">
    <property type="entry name" value="HTH_TetR"/>
</dbReference>
<dbReference type="SUPFAM" id="SSF46689">
    <property type="entry name" value="Homeodomain-like"/>
    <property type="match status" value="1"/>
</dbReference>
<keyword evidence="4" id="KW-0804">Transcription</keyword>
<dbReference type="InterPro" id="IPR009057">
    <property type="entry name" value="Homeodomain-like_sf"/>
</dbReference>
<sequence length="216" mass="23133">MYVNSMRPTMTQAPAPPPKRQRRSRAAMIESTRALLVATARRAFAAQGYAQTSMDDLTREAGLTRGALYHHFGGKPGLLAAVIGQIEAEVGARLDAVSRAAPTPWEGFCGRCRTYLELALEPEIRRVILQDARAVFGDVPQPAQSVGIAALEAALQQLIAEGSVAPLHAGAMARMLYGVVTEASFWIAESDGDPESRLADALQGLGRLLDGLRPRA</sequence>
<keyword evidence="9" id="KW-1185">Reference proteome</keyword>
<keyword evidence="2" id="KW-0805">Transcription regulation</keyword>
<evidence type="ECO:0000256" key="4">
    <source>
        <dbReference type="ARBA" id="ARBA00023163"/>
    </source>
</evidence>
<evidence type="ECO:0000256" key="1">
    <source>
        <dbReference type="ARBA" id="ARBA00022491"/>
    </source>
</evidence>
<feature type="DNA-binding region" description="H-T-H motif" evidence="5">
    <location>
        <begin position="53"/>
        <end position="72"/>
    </location>
</feature>
<dbReference type="Gene3D" id="1.10.357.10">
    <property type="entry name" value="Tetracycline Repressor, domain 2"/>
    <property type="match status" value="1"/>
</dbReference>
<proteinExistence type="predicted"/>
<evidence type="ECO:0000256" key="5">
    <source>
        <dbReference type="PROSITE-ProRule" id="PRU00335"/>
    </source>
</evidence>
<comment type="caution">
    <text evidence="8">The sequence shown here is derived from an EMBL/GenBank/DDBJ whole genome shotgun (WGS) entry which is preliminary data.</text>
</comment>
<protein>
    <submittedName>
        <fullName evidence="8">AcrR family transcriptional regulator</fullName>
    </submittedName>
</protein>
<accession>A0ABU1IBT6</accession>
<dbReference type="Pfam" id="PF21351">
    <property type="entry name" value="TetR_C_41"/>
    <property type="match status" value="1"/>
</dbReference>
<dbReference type="PANTHER" id="PTHR30055">
    <property type="entry name" value="HTH-TYPE TRANSCRIPTIONAL REGULATOR RUTR"/>
    <property type="match status" value="1"/>
</dbReference>
<evidence type="ECO:0000259" key="7">
    <source>
        <dbReference type="PROSITE" id="PS50977"/>
    </source>
</evidence>
<feature type="region of interest" description="Disordered" evidence="6">
    <location>
        <begin position="1"/>
        <end position="23"/>
    </location>
</feature>
<dbReference type="InterPro" id="IPR049484">
    <property type="entry name" value="Rv0078-like_C"/>
</dbReference>
<dbReference type="PROSITE" id="PS01081">
    <property type="entry name" value="HTH_TETR_1"/>
    <property type="match status" value="1"/>
</dbReference>
<gene>
    <name evidence="8" type="ORF">QE399_001448</name>
</gene>
<dbReference type="EMBL" id="JAVIZX010000001">
    <property type="protein sequence ID" value="MDR6213759.1"/>
    <property type="molecule type" value="Genomic_DNA"/>
</dbReference>
<dbReference type="InterPro" id="IPR050109">
    <property type="entry name" value="HTH-type_TetR-like_transc_reg"/>
</dbReference>
<name>A0ABU1IBT6_9BURK</name>
<reference evidence="8 9" key="1">
    <citation type="submission" date="2023-08" db="EMBL/GenBank/DDBJ databases">
        <title>Functional and genomic diversity of the sorghum phyllosphere microbiome.</title>
        <authorList>
            <person name="Shade A."/>
        </authorList>
    </citation>
    <scope>NUCLEOTIDE SEQUENCE [LARGE SCALE GENOMIC DNA]</scope>
    <source>
        <strain evidence="8 9">SORGH_AS_0335</strain>
    </source>
</reference>
<evidence type="ECO:0000256" key="6">
    <source>
        <dbReference type="SAM" id="MobiDB-lite"/>
    </source>
</evidence>
<dbReference type="Proteomes" id="UP001267710">
    <property type="component" value="Unassembled WGS sequence"/>
</dbReference>
<dbReference type="Pfam" id="PF00440">
    <property type="entry name" value="TetR_N"/>
    <property type="match status" value="1"/>
</dbReference>
<dbReference type="InterPro" id="IPR023772">
    <property type="entry name" value="DNA-bd_HTH_TetR-type_CS"/>
</dbReference>
<dbReference type="PROSITE" id="PS50977">
    <property type="entry name" value="HTH_TETR_2"/>
    <property type="match status" value="1"/>
</dbReference>
<feature type="compositionally biased region" description="Polar residues" evidence="6">
    <location>
        <begin position="1"/>
        <end position="12"/>
    </location>
</feature>
<evidence type="ECO:0000313" key="9">
    <source>
        <dbReference type="Proteomes" id="UP001267710"/>
    </source>
</evidence>
<keyword evidence="1" id="KW-0678">Repressor</keyword>
<dbReference type="PRINTS" id="PR00455">
    <property type="entry name" value="HTHTETR"/>
</dbReference>
<organism evidence="8 9">
    <name type="scientific">Paracidovorax wautersii</name>
    <dbReference type="NCBI Taxonomy" id="1177982"/>
    <lineage>
        <taxon>Bacteria</taxon>
        <taxon>Pseudomonadati</taxon>
        <taxon>Pseudomonadota</taxon>
        <taxon>Betaproteobacteria</taxon>
        <taxon>Burkholderiales</taxon>
        <taxon>Comamonadaceae</taxon>
        <taxon>Paracidovorax</taxon>
    </lineage>
</organism>
<keyword evidence="3 5" id="KW-0238">DNA-binding</keyword>
<evidence type="ECO:0000256" key="2">
    <source>
        <dbReference type="ARBA" id="ARBA00023015"/>
    </source>
</evidence>
<dbReference type="PANTHER" id="PTHR30055:SF223">
    <property type="entry name" value="HTH-TYPE TRANSCRIPTIONAL REGULATOR UIDR"/>
    <property type="match status" value="1"/>
</dbReference>
<feature type="domain" description="HTH tetR-type" evidence="7">
    <location>
        <begin position="30"/>
        <end position="90"/>
    </location>
</feature>
<evidence type="ECO:0000313" key="8">
    <source>
        <dbReference type="EMBL" id="MDR6213759.1"/>
    </source>
</evidence>